<proteinExistence type="predicted"/>
<accession>A0A6J4S5F8</accession>
<evidence type="ECO:0000313" key="2">
    <source>
        <dbReference type="EMBL" id="CAA9489990.1"/>
    </source>
</evidence>
<reference evidence="2" key="1">
    <citation type="submission" date="2020-02" db="EMBL/GenBank/DDBJ databases">
        <authorList>
            <person name="Meier V. D."/>
        </authorList>
    </citation>
    <scope>NUCLEOTIDE SEQUENCE</scope>
    <source>
        <strain evidence="2">AVDCRST_MAG67</strain>
    </source>
</reference>
<dbReference type="EMBL" id="CADCVQ010000061">
    <property type="protein sequence ID" value="CAA9489990.1"/>
    <property type="molecule type" value="Genomic_DNA"/>
</dbReference>
<feature type="region of interest" description="Disordered" evidence="1">
    <location>
        <begin position="1"/>
        <end position="37"/>
    </location>
</feature>
<dbReference type="AlphaFoldDB" id="A0A6J4S5F8"/>
<gene>
    <name evidence="2" type="ORF">AVDCRST_MAG67-1285</name>
</gene>
<organism evidence="2">
    <name type="scientific">uncultured Solirubrobacteraceae bacterium</name>
    <dbReference type="NCBI Taxonomy" id="1162706"/>
    <lineage>
        <taxon>Bacteria</taxon>
        <taxon>Bacillati</taxon>
        <taxon>Actinomycetota</taxon>
        <taxon>Thermoleophilia</taxon>
        <taxon>Solirubrobacterales</taxon>
        <taxon>Solirubrobacteraceae</taxon>
        <taxon>environmental samples</taxon>
    </lineage>
</organism>
<protein>
    <submittedName>
        <fullName evidence="2">Uncharacterized protein</fullName>
    </submittedName>
</protein>
<name>A0A6J4S5F8_9ACTN</name>
<feature type="compositionally biased region" description="Basic and acidic residues" evidence="1">
    <location>
        <begin position="1"/>
        <end position="11"/>
    </location>
</feature>
<sequence length="52" mass="5526">MPPRNRCEHTRGGPPAGCEPARGPDVTHEEFDGGHSVPPALALRAVDWPGAR</sequence>
<evidence type="ECO:0000256" key="1">
    <source>
        <dbReference type="SAM" id="MobiDB-lite"/>
    </source>
</evidence>